<dbReference type="Proteomes" id="UP000192328">
    <property type="component" value="Unassembled WGS sequence"/>
</dbReference>
<reference evidence="1" key="1">
    <citation type="submission" date="2017-04" db="EMBL/GenBank/DDBJ databases">
        <authorList>
            <person name="Varghese N."/>
            <person name="Submissions S."/>
        </authorList>
    </citation>
    <scope>NUCLEOTIDE SEQUENCE</scope>
    <source>
        <strain evidence="1">WTE2008</strain>
    </source>
</reference>
<protein>
    <submittedName>
        <fullName evidence="1">Uncharacterized conserved protein</fullName>
    </submittedName>
</protein>
<dbReference type="EMBL" id="FWXZ01000002">
    <property type="protein sequence ID" value="SMC51507.1"/>
    <property type="molecule type" value="Genomic_DNA"/>
</dbReference>
<evidence type="ECO:0000313" key="2">
    <source>
        <dbReference type="Proteomes" id="UP000192328"/>
    </source>
</evidence>
<gene>
    <name evidence="1" type="ORF">SAMN06297397_1163</name>
</gene>
<evidence type="ECO:0000313" key="1">
    <source>
        <dbReference type="EMBL" id="SMC51507.1"/>
    </source>
</evidence>
<proteinExistence type="predicted"/>
<name>A0AC61PK07_9FIRM</name>
<keyword evidence="2" id="KW-1185">Reference proteome</keyword>
<accession>A0AC61PK07</accession>
<comment type="caution">
    <text evidence="1">The sequence shown here is derived from an EMBL/GenBank/DDBJ whole genome shotgun (WGS) entry which is preliminary data.</text>
</comment>
<organism evidence="1 2">
    <name type="scientific">Aristaeella lactis</name>
    <dbReference type="NCBI Taxonomy" id="3046383"/>
    <lineage>
        <taxon>Bacteria</taxon>
        <taxon>Bacillati</taxon>
        <taxon>Bacillota</taxon>
        <taxon>Clostridia</taxon>
        <taxon>Eubacteriales</taxon>
        <taxon>Aristaeellaceae</taxon>
        <taxon>Aristaeella</taxon>
    </lineage>
</organism>
<sequence length="432" mass="46950">MKRINKWIAVLMTALFLMPVCGVQAEDTEAFTIDDTAVLRGMDRSWYQGYMPDVSRNRWNLVIPVRSESAAGAITAELAVNDTKKSPFKPQVMTVQANEETKGLWGVRFALSVFPDQKNADYPCTIRLTGKDKDGNPLSTEIPYIVKFRGAKESIEKAAIAVTEVQSELHVGEEGVIRVTLANPCSATIIENLELKMNDAAGHILPRKGETLKIGTLPIGESVTVEYPVTVLEKANVAPHVLKMDLNWTALDQDATYTVNNTVSISQEIRLEQGGIRMASSVVAGDSATLTLPLMNMGKADVVNVLATVSMPGITERQSVLVGTIQPGETKQAQLILSPAKDTAGDFSGTITVECTDQDGNPASFELPVNLKVEKPVQTETDKTDSGKKEKKEQTSPLTLALAGACGLLLILLILQGVILRRKLHRLEEDKL</sequence>